<dbReference type="GO" id="GO:0006281">
    <property type="term" value="P:DNA repair"/>
    <property type="evidence" value="ECO:0007669"/>
    <property type="project" value="UniProtKB-KW"/>
</dbReference>
<evidence type="ECO:0000256" key="5">
    <source>
        <dbReference type="ARBA" id="ARBA00023004"/>
    </source>
</evidence>
<dbReference type="AlphaFoldDB" id="A0A7I9VHJ1"/>
<dbReference type="GO" id="GO:0046872">
    <property type="term" value="F:metal ion binding"/>
    <property type="evidence" value="ECO:0007669"/>
    <property type="project" value="UniProtKB-KW"/>
</dbReference>
<evidence type="ECO:0000256" key="2">
    <source>
        <dbReference type="ARBA" id="ARBA00022723"/>
    </source>
</evidence>
<proteinExistence type="predicted"/>
<keyword evidence="7" id="KW-0234">DNA repair</keyword>
<dbReference type="InterPro" id="IPR051536">
    <property type="entry name" value="UDG_Type-4/5"/>
</dbReference>
<dbReference type="Gene3D" id="3.40.470.10">
    <property type="entry name" value="Uracil-DNA glycosylase-like domain"/>
    <property type="match status" value="1"/>
</dbReference>
<dbReference type="PANTHER" id="PTHR33693:SF1">
    <property type="entry name" value="TYPE-4 URACIL-DNA GLYCOSYLASE"/>
    <property type="match status" value="1"/>
</dbReference>
<dbReference type="SMART" id="SM00987">
    <property type="entry name" value="UreE_C"/>
    <property type="match status" value="1"/>
</dbReference>
<reference evidence="10" key="1">
    <citation type="journal article" date="2020" name="Appl. Environ. Microbiol.">
        <title>Diazotrophic Anaeromyxobacter Isolates from Soils.</title>
        <authorList>
            <person name="Masuda Y."/>
            <person name="Yamanaka H."/>
            <person name="Xu Z.X."/>
            <person name="Shiratori Y."/>
            <person name="Aono T."/>
            <person name="Amachi S."/>
            <person name="Senoo K."/>
            <person name="Itoh H."/>
        </authorList>
    </citation>
    <scope>NUCLEOTIDE SEQUENCE [LARGE SCALE GENOMIC DNA]</scope>
    <source>
        <strain evidence="10">R267</strain>
    </source>
</reference>
<evidence type="ECO:0000259" key="8">
    <source>
        <dbReference type="SMART" id="SM00986"/>
    </source>
</evidence>
<dbReference type="GO" id="GO:0051539">
    <property type="term" value="F:4 iron, 4 sulfur cluster binding"/>
    <property type="evidence" value="ECO:0007669"/>
    <property type="project" value="UniProtKB-KW"/>
</dbReference>
<evidence type="ECO:0000313" key="9">
    <source>
        <dbReference type="EMBL" id="GEJ55805.1"/>
    </source>
</evidence>
<evidence type="ECO:0000256" key="4">
    <source>
        <dbReference type="ARBA" id="ARBA00022801"/>
    </source>
</evidence>
<dbReference type="EMBL" id="BJTG01000001">
    <property type="protein sequence ID" value="GEJ55805.1"/>
    <property type="molecule type" value="Genomic_DNA"/>
</dbReference>
<dbReference type="Pfam" id="PF03167">
    <property type="entry name" value="UDG"/>
    <property type="match status" value="1"/>
</dbReference>
<dbReference type="InterPro" id="IPR005122">
    <property type="entry name" value="Uracil-DNA_glycosylase-like"/>
</dbReference>
<evidence type="ECO:0000256" key="3">
    <source>
        <dbReference type="ARBA" id="ARBA00022763"/>
    </source>
</evidence>
<keyword evidence="4" id="KW-0378">Hydrolase</keyword>
<dbReference type="PANTHER" id="PTHR33693">
    <property type="entry name" value="TYPE-5 URACIL-DNA GLYCOSYLASE"/>
    <property type="match status" value="1"/>
</dbReference>
<keyword evidence="2" id="KW-0479">Metal-binding</keyword>
<organism evidence="9 10">
    <name type="scientific">Anaeromyxobacter diazotrophicus</name>
    <dbReference type="NCBI Taxonomy" id="2590199"/>
    <lineage>
        <taxon>Bacteria</taxon>
        <taxon>Pseudomonadati</taxon>
        <taxon>Myxococcota</taxon>
        <taxon>Myxococcia</taxon>
        <taxon>Myxococcales</taxon>
        <taxon>Cystobacterineae</taxon>
        <taxon>Anaeromyxobacteraceae</taxon>
        <taxon>Anaeromyxobacter</taxon>
    </lineage>
</organism>
<feature type="domain" description="Uracil-DNA glycosylase-like" evidence="8">
    <location>
        <begin position="31"/>
        <end position="194"/>
    </location>
</feature>
<sequence length="214" mass="23387">MKSEAQVVADLRRVHEDIRALRLPGFCGPPVHGPAVASRIFLLGQAPGPHEARFGRPFAWTAGKTLFAWFERAFGATEEEARARIYIAAVVRCFPGKTRSGGDRVPSPEEILASRPFIEREIAALRPGLVIAVGRLAIAEVLGETGPLAEVVGRTIRAQFHGQELDVICLPHPSGASTWFKLEPGKTLLARALRQLARHPEIRRAFPRRRAAGG</sequence>
<comment type="caution">
    <text evidence="9">The sequence shown here is derived from an EMBL/GenBank/DDBJ whole genome shotgun (WGS) entry which is preliminary data.</text>
</comment>
<evidence type="ECO:0000256" key="6">
    <source>
        <dbReference type="ARBA" id="ARBA00023014"/>
    </source>
</evidence>
<keyword evidence="5" id="KW-0408">Iron</keyword>
<dbReference type="Proteomes" id="UP000503640">
    <property type="component" value="Unassembled WGS sequence"/>
</dbReference>
<name>A0A7I9VHJ1_9BACT</name>
<evidence type="ECO:0000256" key="7">
    <source>
        <dbReference type="ARBA" id="ARBA00023204"/>
    </source>
</evidence>
<dbReference type="SUPFAM" id="SSF52141">
    <property type="entry name" value="Uracil-DNA glycosylase-like"/>
    <property type="match status" value="1"/>
</dbReference>
<keyword evidence="6" id="KW-0411">Iron-sulfur</keyword>
<dbReference type="GO" id="GO:0097506">
    <property type="term" value="F:deaminated base DNA N-glycosylase activity"/>
    <property type="evidence" value="ECO:0007669"/>
    <property type="project" value="UniProtKB-ARBA"/>
</dbReference>
<accession>A0A7I9VHJ1</accession>
<evidence type="ECO:0000313" key="10">
    <source>
        <dbReference type="Proteomes" id="UP000503640"/>
    </source>
</evidence>
<dbReference type="InterPro" id="IPR036895">
    <property type="entry name" value="Uracil-DNA_glycosylase-like_sf"/>
</dbReference>
<evidence type="ECO:0000256" key="1">
    <source>
        <dbReference type="ARBA" id="ARBA00022485"/>
    </source>
</evidence>
<keyword evidence="10" id="KW-1185">Reference proteome</keyword>
<gene>
    <name evidence="9" type="ORF">AMYX_05460</name>
</gene>
<keyword evidence="3" id="KW-0227">DNA damage</keyword>
<keyword evidence="1" id="KW-0004">4Fe-4S</keyword>
<protein>
    <submittedName>
        <fullName evidence="9">Uracil-DNA glycosylase</fullName>
    </submittedName>
</protein>
<dbReference type="SMART" id="SM00986">
    <property type="entry name" value="UDG"/>
    <property type="match status" value="1"/>
</dbReference>